<evidence type="ECO:0000256" key="6">
    <source>
        <dbReference type="ARBA" id="ARBA00023136"/>
    </source>
</evidence>
<dbReference type="InterPro" id="IPR013657">
    <property type="entry name" value="SCL35B1-4/HUT1"/>
</dbReference>
<feature type="transmembrane region" description="Helical" evidence="8">
    <location>
        <begin position="80"/>
        <end position="101"/>
    </location>
</feature>
<comment type="caution">
    <text evidence="9">The sequence shown here is derived from an EMBL/GenBank/DDBJ whole genome shotgun (WGS) entry which is preliminary data.</text>
</comment>
<dbReference type="Proteomes" id="UP001212997">
    <property type="component" value="Unassembled WGS sequence"/>
</dbReference>
<evidence type="ECO:0000313" key="9">
    <source>
        <dbReference type="EMBL" id="KAJ3484879.1"/>
    </source>
</evidence>
<feature type="compositionally biased region" description="Low complexity" evidence="7">
    <location>
        <begin position="48"/>
        <end position="60"/>
    </location>
</feature>
<evidence type="ECO:0000256" key="2">
    <source>
        <dbReference type="ARBA" id="ARBA00022448"/>
    </source>
</evidence>
<organism evidence="9 10">
    <name type="scientific">Meripilus lineatus</name>
    <dbReference type="NCBI Taxonomy" id="2056292"/>
    <lineage>
        <taxon>Eukaryota</taxon>
        <taxon>Fungi</taxon>
        <taxon>Dikarya</taxon>
        <taxon>Basidiomycota</taxon>
        <taxon>Agaricomycotina</taxon>
        <taxon>Agaricomycetes</taxon>
        <taxon>Polyporales</taxon>
        <taxon>Meripilaceae</taxon>
        <taxon>Meripilus</taxon>
    </lineage>
</organism>
<feature type="region of interest" description="Disordered" evidence="7">
    <location>
        <begin position="39"/>
        <end position="66"/>
    </location>
</feature>
<keyword evidence="3" id="KW-0762">Sugar transport</keyword>
<dbReference type="GO" id="GO:0055085">
    <property type="term" value="P:transmembrane transport"/>
    <property type="evidence" value="ECO:0007669"/>
    <property type="project" value="InterPro"/>
</dbReference>
<keyword evidence="4 8" id="KW-0812">Transmembrane</keyword>
<gene>
    <name evidence="9" type="ORF">NLI96_g5341</name>
</gene>
<evidence type="ECO:0000256" key="4">
    <source>
        <dbReference type="ARBA" id="ARBA00022692"/>
    </source>
</evidence>
<evidence type="ECO:0000256" key="5">
    <source>
        <dbReference type="ARBA" id="ARBA00022989"/>
    </source>
</evidence>
<keyword evidence="2" id="KW-0813">Transport</keyword>
<keyword evidence="10" id="KW-1185">Reference proteome</keyword>
<name>A0AAD5YDZ7_9APHY</name>
<proteinExistence type="predicted"/>
<keyword evidence="5 8" id="KW-1133">Transmembrane helix</keyword>
<comment type="subcellular location">
    <subcellularLocation>
        <location evidence="1">Membrane</location>
        <topology evidence="1">Multi-pass membrane protein</topology>
    </subcellularLocation>
</comment>
<protein>
    <submittedName>
        <fullName evidence="9">Uncharacterized protein</fullName>
    </submittedName>
</protein>
<evidence type="ECO:0000256" key="3">
    <source>
        <dbReference type="ARBA" id="ARBA00022597"/>
    </source>
</evidence>
<feature type="transmembrane region" description="Helical" evidence="8">
    <location>
        <begin position="113"/>
        <end position="134"/>
    </location>
</feature>
<accession>A0AAD5YDZ7</accession>
<evidence type="ECO:0000256" key="1">
    <source>
        <dbReference type="ARBA" id="ARBA00004141"/>
    </source>
</evidence>
<dbReference type="EMBL" id="JANAWD010000172">
    <property type="protein sequence ID" value="KAJ3484879.1"/>
    <property type="molecule type" value="Genomic_DNA"/>
</dbReference>
<dbReference type="Pfam" id="PF08449">
    <property type="entry name" value="UAA"/>
    <property type="match status" value="1"/>
</dbReference>
<keyword evidence="6 8" id="KW-0472">Membrane</keyword>
<evidence type="ECO:0000256" key="7">
    <source>
        <dbReference type="SAM" id="MobiDB-lite"/>
    </source>
</evidence>
<sequence>MEPRNTNQDARKRRSESEQVNRAIANIVLQGKPATQRNVVKVKRERSPSVVPSAVPSTSTEVAPEEAPPAEIAKDVAFSLVDLSFVLGLVFGGCCSNVWAYEYLLKIDSKMGTTLTFSQMLFVTLHSLPSFLIWDRTHGIPIPRLKDRKVPLFQWILQVLVHTSGSLLNNWAFAFDVPLTVQIVFRSAGT</sequence>
<dbReference type="GO" id="GO:0016020">
    <property type="term" value="C:membrane"/>
    <property type="evidence" value="ECO:0007669"/>
    <property type="project" value="UniProtKB-SubCell"/>
</dbReference>
<dbReference type="AlphaFoldDB" id="A0AAD5YDZ7"/>
<evidence type="ECO:0000313" key="10">
    <source>
        <dbReference type="Proteomes" id="UP001212997"/>
    </source>
</evidence>
<reference evidence="9" key="1">
    <citation type="submission" date="2022-07" db="EMBL/GenBank/DDBJ databases">
        <title>Genome Sequence of Physisporinus lineatus.</title>
        <authorList>
            <person name="Buettner E."/>
        </authorList>
    </citation>
    <scope>NUCLEOTIDE SEQUENCE</scope>
    <source>
        <strain evidence="9">VT162</strain>
    </source>
</reference>
<evidence type="ECO:0000256" key="8">
    <source>
        <dbReference type="SAM" id="Phobius"/>
    </source>
</evidence>